<feature type="region of interest" description="Disordered" evidence="1">
    <location>
        <begin position="1"/>
        <end position="47"/>
    </location>
</feature>
<dbReference type="AlphaFoldDB" id="L8PMD1"/>
<evidence type="ECO:0000313" key="3">
    <source>
        <dbReference type="Proteomes" id="UP000011205"/>
    </source>
</evidence>
<comment type="caution">
    <text evidence="2">The sequence shown here is derived from an EMBL/GenBank/DDBJ whole genome shotgun (WGS) entry which is preliminary data.</text>
</comment>
<evidence type="ECO:0000256" key="1">
    <source>
        <dbReference type="SAM" id="MobiDB-lite"/>
    </source>
</evidence>
<evidence type="ECO:0000313" key="2">
    <source>
        <dbReference type="EMBL" id="ELS57218.1"/>
    </source>
</evidence>
<accession>L8PMD1</accession>
<proteinExistence type="predicted"/>
<dbReference type="Proteomes" id="UP000011205">
    <property type="component" value="Unassembled WGS sequence"/>
</dbReference>
<dbReference type="EMBL" id="AMLP01000062">
    <property type="protein sequence ID" value="ELS57218.1"/>
    <property type="molecule type" value="Genomic_DNA"/>
</dbReference>
<dbReference type="PATRIC" id="fig|1160705.3.peg.1855"/>
<name>L8PMD1_STRVR</name>
<sequence length="47" mass="5254">MPTEDAGHVHGVSLPSPGRNRWRRDGTGQVRPRPRRLRTAPIPASAW</sequence>
<organism evidence="2 3">
    <name type="scientific">Streptomyces viridochromogenes Tue57</name>
    <dbReference type="NCBI Taxonomy" id="1160705"/>
    <lineage>
        <taxon>Bacteria</taxon>
        <taxon>Bacillati</taxon>
        <taxon>Actinomycetota</taxon>
        <taxon>Actinomycetes</taxon>
        <taxon>Kitasatosporales</taxon>
        <taxon>Streptomycetaceae</taxon>
        <taxon>Streptomyces</taxon>
    </lineage>
</organism>
<protein>
    <submittedName>
        <fullName evidence="2">Uncharacterized protein</fullName>
    </submittedName>
</protein>
<gene>
    <name evidence="2" type="ORF">STVIR_1863</name>
</gene>
<reference evidence="2 3" key="1">
    <citation type="journal article" date="2013" name="Genome Announc.">
        <title>Draft Genome Sequence of Streptomyces viridochromogenes Strain Tu57, Producer of Avilamycin.</title>
        <authorList>
            <person name="Gruning B.A."/>
            <person name="Erxleben A."/>
            <person name="Hahnlein A."/>
            <person name="Gunther S."/>
        </authorList>
    </citation>
    <scope>NUCLEOTIDE SEQUENCE [LARGE SCALE GENOMIC DNA]</scope>
    <source>
        <strain evidence="2 3">Tue57</strain>
    </source>
</reference>